<dbReference type="Pfam" id="PF00188">
    <property type="entry name" value="CAP"/>
    <property type="match status" value="1"/>
</dbReference>
<dbReference type="PANTHER" id="PTHR31157">
    <property type="entry name" value="SCP DOMAIN-CONTAINING PROTEIN"/>
    <property type="match status" value="1"/>
</dbReference>
<dbReference type="AlphaFoldDB" id="A0A1L9NSU1"/>
<evidence type="ECO:0000256" key="1">
    <source>
        <dbReference type="SAM" id="SignalP"/>
    </source>
</evidence>
<gene>
    <name evidence="3" type="ORF">PFRI_33830</name>
</gene>
<protein>
    <submittedName>
        <fullName evidence="3">Cysteine-rich secretory protein family protein</fullName>
    </submittedName>
</protein>
<evidence type="ECO:0000313" key="4">
    <source>
        <dbReference type="Proteomes" id="UP000184514"/>
    </source>
</evidence>
<dbReference type="EMBL" id="MLCB01000185">
    <property type="protein sequence ID" value="OJI92378.1"/>
    <property type="molecule type" value="Genomic_DNA"/>
</dbReference>
<dbReference type="STRING" id="696762.PFRI_33830"/>
<dbReference type="PROSITE" id="PS51257">
    <property type="entry name" value="PROKAR_LIPOPROTEIN"/>
    <property type="match status" value="1"/>
</dbReference>
<evidence type="ECO:0000259" key="2">
    <source>
        <dbReference type="Pfam" id="PF00188"/>
    </source>
</evidence>
<dbReference type="Gene3D" id="3.40.33.10">
    <property type="entry name" value="CAP"/>
    <property type="match status" value="1"/>
</dbReference>
<dbReference type="PANTHER" id="PTHR31157:SF1">
    <property type="entry name" value="SCP DOMAIN-CONTAINING PROTEIN"/>
    <property type="match status" value="1"/>
</dbReference>
<proteinExistence type="predicted"/>
<accession>A0A1L9NSU1</accession>
<feature type="chain" id="PRO_5009887216" evidence="1">
    <location>
        <begin position="24"/>
        <end position="192"/>
    </location>
</feature>
<feature type="signal peptide" evidence="1">
    <location>
        <begin position="1"/>
        <end position="23"/>
    </location>
</feature>
<sequence>MKRAIQRTSIVLAALALSGCIQNTVTRAVTGAVGQTPATTVATQGMAPTATTLRQFPSAITGGDGFQANPNNDASFATLINTVRADANSAPVTYNAQLDAAAQKHSQAMVDDGFFAHENPNTGSSVGDRARAEGYNFTFIAENIAQGHANENQAMNGWINSPGHQSNNIDTRAKEFGLGRVGNTWTLVLGAQ</sequence>
<feature type="domain" description="SCP" evidence="2">
    <location>
        <begin position="79"/>
        <end position="183"/>
    </location>
</feature>
<dbReference type="CDD" id="cd05379">
    <property type="entry name" value="CAP_bacterial"/>
    <property type="match status" value="1"/>
</dbReference>
<evidence type="ECO:0000313" key="3">
    <source>
        <dbReference type="EMBL" id="OJI92378.1"/>
    </source>
</evidence>
<keyword evidence="4" id="KW-1185">Reference proteome</keyword>
<reference evidence="3 4" key="1">
    <citation type="submission" date="2016-10" db="EMBL/GenBank/DDBJ databases">
        <title>Genome sequence of Planktotalea frisia SH6-1.</title>
        <authorList>
            <person name="Poehlein A."/>
            <person name="Bakenhus I."/>
            <person name="Voget S."/>
            <person name="Brinkhoff T."/>
            <person name="Simon M."/>
        </authorList>
    </citation>
    <scope>NUCLEOTIDE SEQUENCE [LARGE SCALE GENOMIC DNA]</scope>
    <source>
        <strain evidence="3 4">SH6-1</strain>
    </source>
</reference>
<organism evidence="3 4">
    <name type="scientific">Planktotalea frisia</name>
    <dbReference type="NCBI Taxonomy" id="696762"/>
    <lineage>
        <taxon>Bacteria</taxon>
        <taxon>Pseudomonadati</taxon>
        <taxon>Pseudomonadota</taxon>
        <taxon>Alphaproteobacteria</taxon>
        <taxon>Rhodobacterales</taxon>
        <taxon>Paracoccaceae</taxon>
        <taxon>Planktotalea</taxon>
    </lineage>
</organism>
<dbReference type="InterPro" id="IPR035940">
    <property type="entry name" value="CAP_sf"/>
</dbReference>
<dbReference type="Proteomes" id="UP000184514">
    <property type="component" value="Unassembled WGS sequence"/>
</dbReference>
<dbReference type="SUPFAM" id="SSF55797">
    <property type="entry name" value="PR-1-like"/>
    <property type="match status" value="1"/>
</dbReference>
<comment type="caution">
    <text evidence="3">The sequence shown here is derived from an EMBL/GenBank/DDBJ whole genome shotgun (WGS) entry which is preliminary data.</text>
</comment>
<name>A0A1L9NSU1_9RHOB</name>
<dbReference type="InterPro" id="IPR014044">
    <property type="entry name" value="CAP_dom"/>
</dbReference>
<keyword evidence="1" id="KW-0732">Signal</keyword>
<dbReference type="OrthoDB" id="9811255at2"/>